<dbReference type="Proteomes" id="UP001152795">
    <property type="component" value="Unassembled WGS sequence"/>
</dbReference>
<comment type="caution">
    <text evidence="1">The sequence shown here is derived from an EMBL/GenBank/DDBJ whole genome shotgun (WGS) entry which is preliminary data.</text>
</comment>
<gene>
    <name evidence="1" type="ORF">PACLA_8A039850</name>
</gene>
<reference evidence="1" key="1">
    <citation type="submission" date="2020-04" db="EMBL/GenBank/DDBJ databases">
        <authorList>
            <person name="Alioto T."/>
            <person name="Alioto T."/>
            <person name="Gomez Garrido J."/>
        </authorList>
    </citation>
    <scope>NUCLEOTIDE SEQUENCE</scope>
    <source>
        <strain evidence="1">A484AB</strain>
    </source>
</reference>
<protein>
    <submittedName>
        <fullName evidence="1">Uncharacterized protein</fullName>
    </submittedName>
</protein>
<dbReference type="AlphaFoldDB" id="A0A6S7LS18"/>
<keyword evidence="2" id="KW-1185">Reference proteome</keyword>
<organism evidence="1 2">
    <name type="scientific">Paramuricea clavata</name>
    <name type="common">Red gorgonian</name>
    <name type="synonym">Violescent sea-whip</name>
    <dbReference type="NCBI Taxonomy" id="317549"/>
    <lineage>
        <taxon>Eukaryota</taxon>
        <taxon>Metazoa</taxon>
        <taxon>Cnidaria</taxon>
        <taxon>Anthozoa</taxon>
        <taxon>Octocorallia</taxon>
        <taxon>Malacalcyonacea</taxon>
        <taxon>Plexauridae</taxon>
        <taxon>Paramuricea</taxon>
    </lineage>
</organism>
<name>A0A6S7LS18_PARCT</name>
<accession>A0A6S7LS18</accession>
<evidence type="ECO:0000313" key="1">
    <source>
        <dbReference type="EMBL" id="CAB4042542.1"/>
    </source>
</evidence>
<dbReference type="EMBL" id="CACRXK020030337">
    <property type="protein sequence ID" value="CAB4042542.1"/>
    <property type="molecule type" value="Genomic_DNA"/>
</dbReference>
<evidence type="ECO:0000313" key="2">
    <source>
        <dbReference type="Proteomes" id="UP001152795"/>
    </source>
</evidence>
<sequence>MATMHECIAINTNNISQNHFCMVFSKFKDYLTRNVNGRIKWLGDFENLKHFMAELYDAGGVWNSPGGSAKVFLYDQIKLTWYADNNSMIFKGVDGQILERLVISTLETGVLETGVLLTNVHSNGDLELNTSNIEVCDKDKVESYFKDCSSQTVNHHERCTNCDRLSTELTAAVKKIDGLYETVNKIFELVCMKSNSTLLTGTIMHDLGLNTDFSSAKDTNSNLRTVCELSTDLEGVKLDAVITESKLSKNIHSNHENINKNMKLIDKFSHELAIMQCEQQDHFRKISKHDLAINQLIHHLETIQSEQGKHNQQISEQYTSIEQIREGLAVMHDEHVLNHSSKNSSEIIQSKEIKNVNVNSTSSHVIIVHDTTSSAMETIPNQDKQYDYNVHCPFGNSDRPLTEIIELCEDVISIDPDNSLNKTLQENCSLLKTPTEDQQSVTLKSTHCNEAAESGCEINTITNLANGESLAPETYQSNEELSHSMPAKTVNSTLIKNAIRKIGSLRTGQVKKQ</sequence>
<proteinExistence type="predicted"/>